<dbReference type="Gene3D" id="1.25.40.20">
    <property type="entry name" value="Ankyrin repeat-containing domain"/>
    <property type="match status" value="1"/>
</dbReference>
<feature type="compositionally biased region" description="Polar residues" evidence="1">
    <location>
        <begin position="722"/>
        <end position="737"/>
    </location>
</feature>
<dbReference type="InterPro" id="IPR036514">
    <property type="entry name" value="SGNH_hydro_sf"/>
</dbReference>
<dbReference type="SUPFAM" id="SSF48403">
    <property type="entry name" value="Ankyrin repeat"/>
    <property type="match status" value="1"/>
</dbReference>
<feature type="region of interest" description="Disordered" evidence="1">
    <location>
        <begin position="438"/>
        <end position="594"/>
    </location>
</feature>
<feature type="compositionally biased region" description="Low complexity" evidence="1">
    <location>
        <begin position="632"/>
        <end position="641"/>
    </location>
</feature>
<accession>A0A9N8E2K1</accession>
<feature type="region of interest" description="Disordered" evidence="1">
    <location>
        <begin position="606"/>
        <end position="686"/>
    </location>
</feature>
<evidence type="ECO:0000256" key="1">
    <source>
        <dbReference type="SAM" id="MobiDB-lite"/>
    </source>
</evidence>
<keyword evidence="3" id="KW-1185">Reference proteome</keyword>
<feature type="compositionally biased region" description="Basic and acidic residues" evidence="1">
    <location>
        <begin position="254"/>
        <end position="278"/>
    </location>
</feature>
<comment type="caution">
    <text evidence="2">The sequence shown here is derived from an EMBL/GenBank/DDBJ whole genome shotgun (WGS) entry which is preliminary data.</text>
</comment>
<feature type="compositionally biased region" description="Polar residues" evidence="1">
    <location>
        <begin position="556"/>
        <end position="570"/>
    </location>
</feature>
<feature type="region of interest" description="Disordered" evidence="1">
    <location>
        <begin position="1145"/>
        <end position="1202"/>
    </location>
</feature>
<feature type="compositionally biased region" description="Low complexity" evidence="1">
    <location>
        <begin position="494"/>
        <end position="555"/>
    </location>
</feature>
<dbReference type="Gene3D" id="3.40.50.1110">
    <property type="entry name" value="SGNH hydrolase"/>
    <property type="match status" value="1"/>
</dbReference>
<feature type="compositionally biased region" description="Pro residues" evidence="1">
    <location>
        <begin position="1169"/>
        <end position="1180"/>
    </location>
</feature>
<dbReference type="Proteomes" id="UP001153069">
    <property type="component" value="Unassembled WGS sequence"/>
</dbReference>
<dbReference type="PANTHER" id="PTHR20916">
    <property type="entry name" value="CYSTEINE AND GLYCINE-RICH PROTEIN 2 BINDING PROTEIN"/>
    <property type="match status" value="1"/>
</dbReference>
<organism evidence="2 3">
    <name type="scientific">Seminavis robusta</name>
    <dbReference type="NCBI Taxonomy" id="568900"/>
    <lineage>
        <taxon>Eukaryota</taxon>
        <taxon>Sar</taxon>
        <taxon>Stramenopiles</taxon>
        <taxon>Ochrophyta</taxon>
        <taxon>Bacillariophyta</taxon>
        <taxon>Bacillariophyceae</taxon>
        <taxon>Bacillariophycidae</taxon>
        <taxon>Naviculales</taxon>
        <taxon>Naviculaceae</taxon>
        <taxon>Seminavis</taxon>
    </lineage>
</organism>
<gene>
    <name evidence="2" type="ORF">SEMRO_441_G143640.1</name>
</gene>
<feature type="compositionally biased region" description="Polar residues" evidence="1">
    <location>
        <begin position="80"/>
        <end position="93"/>
    </location>
</feature>
<feature type="region of interest" description="Disordered" evidence="1">
    <location>
        <begin position="375"/>
        <end position="422"/>
    </location>
</feature>
<feature type="compositionally biased region" description="Polar residues" evidence="1">
    <location>
        <begin position="407"/>
        <end position="422"/>
    </location>
</feature>
<feature type="compositionally biased region" description="Polar residues" evidence="1">
    <location>
        <begin position="480"/>
        <end position="493"/>
    </location>
</feature>
<feature type="region of interest" description="Disordered" evidence="1">
    <location>
        <begin position="710"/>
        <end position="740"/>
    </location>
</feature>
<protein>
    <submittedName>
        <fullName evidence="2">Uncharacterized protein</fullName>
    </submittedName>
</protein>
<feature type="compositionally biased region" description="Low complexity" evidence="1">
    <location>
        <begin position="445"/>
        <end position="479"/>
    </location>
</feature>
<feature type="region of interest" description="Disordered" evidence="1">
    <location>
        <begin position="80"/>
        <end position="165"/>
    </location>
</feature>
<dbReference type="InterPro" id="IPR036770">
    <property type="entry name" value="Ankyrin_rpt-contain_sf"/>
</dbReference>
<feature type="region of interest" description="Disordered" evidence="1">
    <location>
        <begin position="1077"/>
        <end position="1099"/>
    </location>
</feature>
<dbReference type="EMBL" id="CAICTM010000440">
    <property type="protein sequence ID" value="CAB9510544.1"/>
    <property type="molecule type" value="Genomic_DNA"/>
</dbReference>
<proteinExistence type="predicted"/>
<sequence length="1613" mass="176221">MPVLHKVVRGGSQMNMSTEEYEYIESLDLDSDLDGSEFGRRGGAFSAEVAIQMARMAMEERQDGTSSGSHQDSITIISDVNSSTQQSSTARPKQSQHRSSSSAASRLSSASSVASAPFIHKTAEHKVSSHWRQHPNTNNSSSSKKHAAKQPQQQQHSYRGGGGDGIASIASLSEADLPAWALELGATSSRDDSDTNTWYTKQSDGTRELLKQGLASIREARQSVLYANDLSPSSTAQAVAPAHNKHHYQSNNNSRDEQDDSSRGRSRIRRGDSLDRPQTRTPASPLPHVPHQNQLYPDHHDDDEEVESDSSSTGGVKEPPPAPRIDYRSKLIKEGTVPPKPPRQYYSYKQPIVLEQPLSSNSMSVDTTAALPSKIPILFQQPQPATPSRETRSAERKRKLGVKNISPALSPQNNRSVGSHQNVEVSLTSPANASLKSAANHTYKTSESTSNSVASNNNVLASPTSSSSNLNPRSSTPTTASSVISSTSNRGNKSISSSNRESSPTMTSYISNSSSANKSISSTTNHEASLTNTSNQEESTSNKSQSSAKSISSTNHEASLTNASTVSNTLANQESSTSSTAQSNNNNNNNNPQDAFNWAVRAVSWSPRNRDARSVSTYHGEPTPRMFHHSSARSVSSYRESQTSSSNHDRSLTNNTSNNDDVSTTNQEESTSNSCADQESTSNGAQDAFGWAVRAVSWSPMNMNHKDARSVSTYHGEPTPKFHQSSARSVASNQEPQSLGKRNFSALDRSDQQQEEEPKTTVDAAASVASTWGSLPSLLQPHIFWVHPEEVDGENNNNNNTNNNDDNNTTVVEATAIETTFIEPAPVEDRSGVASSANSGNKNDKEIHRLPPLGEVKLDPTSKVTPLHEALYRGASVTEIYQLAAKAKKESGVMEARDSLGNTPLHIACMVPSSRNDKAVRLALKLLSSSSSQQQQQQQQQQPHDPYYESDSLLLVIQLLYNLCPRNIRRKNEDGNLPLHLAILSATAAAVATPSQCTVSVVSQDGATELDHSSTVTGTSRVWLDIIGKIIFENPLALHMPNRYGQTPLDLAIHKQNTCPDLVALIQEEIAILGENFSSGGGDETTTLSSATPARSPQHHFHQYGRFGKLGEASRIGGVWRRQSSDPNFAAQHQQAAFEQQPHDFAGAESPSQPNGNGAPPSSPEHASPKPPSDSNPKYPPIWFDGGNDPSHPPMGSTAAKYSSSKSPLGVNFCTVVQSKVGLIGFFMLTFAGLLFLPKSATHKHIRVAFIGNSITFVNDLPRFMEELSRGRISQNSCLHGATRLRTILYSGNGMYNKWQTDNAFVKEISEDDDLYYYVNEDDDDGNGASGPPAIYDFGACTVTQLLFGTDDNMVAGNENGQYKDDGKNPCIEDPAYLRYTQQQYLEAASDNAESTVQLWDYVVMNDQTLGPALPEERELAEQVLKYVYAPYLKQIKARPVLLATYAYSYDADVQFDEDYDYIWQDVPTFSSALYQGYLKYAEDLTVALPPGQEPLIAPAGLAFLVIWEENRSMWKKLFFTDGFHPTPHGTFLIGCVLYATLYNRMPANIPDDVEELFSRARRMELLQADSDDEVMPIPTQEEAIYLASIAERVALRKHMPSSYIADISDSAY</sequence>
<feature type="compositionally biased region" description="Low complexity" evidence="1">
    <location>
        <begin position="571"/>
        <end position="591"/>
    </location>
</feature>
<feature type="compositionally biased region" description="Polar residues" evidence="1">
    <location>
        <begin position="1084"/>
        <end position="1095"/>
    </location>
</feature>
<feature type="compositionally biased region" description="Low complexity" evidence="1">
    <location>
        <begin position="99"/>
        <end position="116"/>
    </location>
</feature>
<evidence type="ECO:0000313" key="3">
    <source>
        <dbReference type="Proteomes" id="UP001153069"/>
    </source>
</evidence>
<evidence type="ECO:0000313" key="2">
    <source>
        <dbReference type="EMBL" id="CAB9510544.1"/>
    </source>
</evidence>
<dbReference type="GO" id="GO:0004402">
    <property type="term" value="F:histone acetyltransferase activity"/>
    <property type="evidence" value="ECO:0007669"/>
    <property type="project" value="TreeGrafter"/>
</dbReference>
<feature type="compositionally biased region" description="Low complexity" evidence="1">
    <location>
        <begin position="653"/>
        <end position="674"/>
    </location>
</feature>
<name>A0A9N8E2K1_9STRA</name>
<feature type="region of interest" description="Disordered" evidence="1">
    <location>
        <begin position="829"/>
        <end position="848"/>
    </location>
</feature>
<feature type="compositionally biased region" description="Polar residues" evidence="1">
    <location>
        <begin position="675"/>
        <end position="685"/>
    </location>
</feature>
<dbReference type="PANTHER" id="PTHR20916:SF26">
    <property type="entry name" value="CYSTEINE-RICH PROTEIN 2-BINDING PROTEIN"/>
    <property type="match status" value="1"/>
</dbReference>
<feature type="region of interest" description="Disordered" evidence="1">
    <location>
        <begin position="235"/>
        <end position="345"/>
    </location>
</feature>
<reference evidence="2" key="1">
    <citation type="submission" date="2020-06" db="EMBL/GenBank/DDBJ databases">
        <authorList>
            <consortium name="Plant Systems Biology data submission"/>
        </authorList>
    </citation>
    <scope>NUCLEOTIDE SEQUENCE</scope>
    <source>
        <strain evidence="2">D6</strain>
    </source>
</reference>